<feature type="non-terminal residue" evidence="1">
    <location>
        <position position="1"/>
    </location>
</feature>
<sequence length="166" mass="18818">VEKIIEREKPWLITLTPPCRMMSRLQTLNPVPRDMGKWIRDYKKEMASFLRQFKEKLCVVKSAGCALELREPETGKSFAKKWQSLKNDGLLAEPVEALCEGEHEHVQAIAVMKNGINRSTFTDTYPNPLLVRIVQGALAALDARRAATMLSVMNPEVPKLTENNIK</sequence>
<proteinExistence type="predicted"/>
<protein>
    <submittedName>
        <fullName evidence="1">Uncharacterized protein</fullName>
    </submittedName>
</protein>
<dbReference type="EMBL" id="CAUYUJ010011522">
    <property type="protein sequence ID" value="CAK0831943.1"/>
    <property type="molecule type" value="Genomic_DNA"/>
</dbReference>
<reference evidence="1" key="1">
    <citation type="submission" date="2023-10" db="EMBL/GenBank/DDBJ databases">
        <authorList>
            <person name="Chen Y."/>
            <person name="Shah S."/>
            <person name="Dougan E. K."/>
            <person name="Thang M."/>
            <person name="Chan C."/>
        </authorList>
    </citation>
    <scope>NUCLEOTIDE SEQUENCE [LARGE SCALE GENOMIC DNA]</scope>
</reference>
<dbReference type="Proteomes" id="UP001189429">
    <property type="component" value="Unassembled WGS sequence"/>
</dbReference>
<accession>A0ABN9SJN2</accession>
<keyword evidence="2" id="KW-1185">Reference proteome</keyword>
<comment type="caution">
    <text evidence="1">The sequence shown here is derived from an EMBL/GenBank/DDBJ whole genome shotgun (WGS) entry which is preliminary data.</text>
</comment>
<feature type="non-terminal residue" evidence="1">
    <location>
        <position position="166"/>
    </location>
</feature>
<gene>
    <name evidence="1" type="ORF">PCOR1329_LOCUS30152</name>
</gene>
<evidence type="ECO:0000313" key="2">
    <source>
        <dbReference type="Proteomes" id="UP001189429"/>
    </source>
</evidence>
<evidence type="ECO:0000313" key="1">
    <source>
        <dbReference type="EMBL" id="CAK0831943.1"/>
    </source>
</evidence>
<name>A0ABN9SJN2_9DINO</name>
<organism evidence="1 2">
    <name type="scientific">Prorocentrum cordatum</name>
    <dbReference type="NCBI Taxonomy" id="2364126"/>
    <lineage>
        <taxon>Eukaryota</taxon>
        <taxon>Sar</taxon>
        <taxon>Alveolata</taxon>
        <taxon>Dinophyceae</taxon>
        <taxon>Prorocentrales</taxon>
        <taxon>Prorocentraceae</taxon>
        <taxon>Prorocentrum</taxon>
    </lineage>
</organism>